<comment type="subunit">
    <text evidence="9 10">Homohexamer. Organized in a ring with a central cavity.</text>
</comment>
<dbReference type="InterPro" id="IPR003959">
    <property type="entry name" value="ATPase_AAA_core"/>
</dbReference>
<dbReference type="SMART" id="SM00464">
    <property type="entry name" value="LON"/>
    <property type="match status" value="1"/>
</dbReference>
<evidence type="ECO:0000256" key="7">
    <source>
        <dbReference type="ARBA" id="ARBA00022840"/>
    </source>
</evidence>
<dbReference type="Pfam" id="PF00004">
    <property type="entry name" value="AAA"/>
    <property type="match status" value="1"/>
</dbReference>
<keyword evidence="4 9" id="KW-0547">Nucleotide-binding</keyword>
<keyword evidence="6 9" id="KW-0720">Serine protease</keyword>
<dbReference type="InterPro" id="IPR054594">
    <property type="entry name" value="Lon_lid"/>
</dbReference>
<dbReference type="PROSITE" id="PS01046">
    <property type="entry name" value="LON_SER"/>
    <property type="match status" value="1"/>
</dbReference>
<evidence type="ECO:0000256" key="5">
    <source>
        <dbReference type="ARBA" id="ARBA00022801"/>
    </source>
</evidence>
<feature type="binding site" evidence="9">
    <location>
        <begin position="365"/>
        <end position="372"/>
    </location>
    <ligand>
        <name>ATP</name>
        <dbReference type="ChEBI" id="CHEBI:30616"/>
    </ligand>
</feature>
<comment type="catalytic activity">
    <reaction evidence="9 10 11">
        <text>Hydrolysis of proteins in presence of ATP.</text>
        <dbReference type="EC" id="3.4.21.53"/>
    </reaction>
</comment>
<dbReference type="Gene3D" id="2.30.130.40">
    <property type="entry name" value="LON domain-like"/>
    <property type="match status" value="1"/>
</dbReference>
<dbReference type="Gene3D" id="1.10.8.60">
    <property type="match status" value="1"/>
</dbReference>
<evidence type="ECO:0000313" key="16">
    <source>
        <dbReference type="EMBL" id="MDT7041824.1"/>
    </source>
</evidence>
<dbReference type="SMART" id="SM00382">
    <property type="entry name" value="AAA"/>
    <property type="match status" value="1"/>
</dbReference>
<dbReference type="InterPro" id="IPR027065">
    <property type="entry name" value="Lon_Prtase"/>
</dbReference>
<dbReference type="InterPro" id="IPR015947">
    <property type="entry name" value="PUA-like_sf"/>
</dbReference>
<evidence type="ECO:0000256" key="3">
    <source>
        <dbReference type="ARBA" id="ARBA00022670"/>
    </source>
</evidence>
<reference evidence="16 17" key="1">
    <citation type="journal article" date="2023" name="ISME J.">
        <title>Cultivation and genomic characterization of novel and ubiquitous marine nitrite-oxidizing bacteria from the Nitrospirales.</title>
        <authorList>
            <person name="Mueller A.J."/>
            <person name="Daebeler A."/>
            <person name="Herbold C.W."/>
            <person name="Kirkegaard R.H."/>
            <person name="Daims H."/>
        </authorList>
    </citation>
    <scope>NUCLEOTIDE SEQUENCE [LARGE SCALE GENOMIC DNA]</scope>
    <source>
        <strain evidence="16 17">EB</strain>
    </source>
</reference>
<dbReference type="InterPro" id="IPR014721">
    <property type="entry name" value="Ribsml_uS5_D2-typ_fold_subgr"/>
</dbReference>
<keyword evidence="8 9" id="KW-0346">Stress response</keyword>
<dbReference type="NCBIfam" id="TIGR00763">
    <property type="entry name" value="lon"/>
    <property type="match status" value="1"/>
</dbReference>
<protein>
    <recommendedName>
        <fullName evidence="9 10">Lon protease</fullName>
        <ecNumber evidence="9 10">3.4.21.53</ecNumber>
    </recommendedName>
    <alternativeName>
        <fullName evidence="9">ATP-dependent protease La</fullName>
    </alternativeName>
</protein>
<dbReference type="HAMAP" id="MF_01973">
    <property type="entry name" value="lon_bact"/>
    <property type="match status" value="1"/>
</dbReference>
<dbReference type="PROSITE" id="PS51786">
    <property type="entry name" value="LON_PROTEOLYTIC"/>
    <property type="match status" value="1"/>
</dbReference>
<feature type="domain" description="Lon proteolytic" evidence="14">
    <location>
        <begin position="601"/>
        <end position="782"/>
    </location>
</feature>
<evidence type="ECO:0000256" key="13">
    <source>
        <dbReference type="SAM" id="MobiDB-lite"/>
    </source>
</evidence>
<keyword evidence="7 9" id="KW-0067">ATP-binding</keyword>
<feature type="active site" evidence="9 11">
    <location>
        <position position="731"/>
    </location>
</feature>
<evidence type="ECO:0000256" key="9">
    <source>
        <dbReference type="HAMAP-Rule" id="MF_01973"/>
    </source>
</evidence>
<organism evidence="16 17">
    <name type="scientific">Candidatus Nitronereus thalassa</name>
    <dbReference type="NCBI Taxonomy" id="3020898"/>
    <lineage>
        <taxon>Bacteria</taxon>
        <taxon>Pseudomonadati</taxon>
        <taxon>Nitrospirota</taxon>
        <taxon>Nitrospiria</taxon>
        <taxon>Nitrospirales</taxon>
        <taxon>Nitrospiraceae</taxon>
        <taxon>Candidatus Nitronereus</taxon>
    </lineage>
</organism>
<feature type="region of interest" description="Disordered" evidence="13">
    <location>
        <begin position="797"/>
        <end position="840"/>
    </location>
</feature>
<dbReference type="InterPro" id="IPR008268">
    <property type="entry name" value="Peptidase_S16_AS"/>
</dbReference>
<sequence length="840" mass="93046">MTEENAPSPQNIDIPDTLPLIPVRDIVVFPYMVLPLFVGREMSIKAIEASLAGDRLVFLATQKSHDTETPGPEDIYSVGTVGTIMRMLKLPDERIKILVQGVSKGRITNYVQTNPYYTVQIDPIPATQAAPPSLEIEAVIRTAKETLERMTSLGKVLMPDVMVVIENLDDPGRLADIIISNLGLKVEATQEILETEDPIVRLKQVTDLLGKEIEVMSMQQKIQAEAKGEIDKTQREYYLREQLKAIQKELGDLDERAEEAAEFRKRIQDASMPEKVLKEAEKQLKRLEKMHPDTAEAATVRTYLEWLVEIPWAHASKDNLDIPTAHKVLNEDHYDLEKVKERILEYLAVRKLKKKLKGPILCFAGPPGVGKTSLGKSIARALGREFVRISLGGVRDEAEIRGHRRTYVGALPGRIIQGIKQAGTNNPVFMLDEVDKVGMDFRGDPSAALLEVLDPEQNHSFTDHYLGVPFDISNVMFITTANLIDPILSALRDRMEIITIPGYTEEEKFGIAHRFLIPRQLDEHGITEKHFRISDPALHQLISHYTREAGVRNLEREIANAMRKVAKQVAEGKTKPHKIVPETLQKYLGVPKYLPETEKEKDQIGVTTGLAWTEAGGDILHIEATVMKGKGSLTLTGQLGDVMKESAQAALSYVRSQAKHLGIKPEAFTTTDIHIHVPAGAIPKDGPSAGITMATAIASSMANIPARHNVAMTGEVTLRGRILPIGGLKEKVLAAKRATVTNIIIPKRNEKDLEDLPPHLLKGVKFVFAETMGDVFGAALLLPKPLLKHYKPIAIARATPKHTKSKSSPTRAPKPKTRIAAKPTTGTKRRKTSPTSRATR</sequence>
<dbReference type="InterPro" id="IPR004815">
    <property type="entry name" value="Lon_bac/euk-typ"/>
</dbReference>
<evidence type="ECO:0000259" key="15">
    <source>
        <dbReference type="PROSITE" id="PS51787"/>
    </source>
</evidence>
<dbReference type="Gene3D" id="3.30.230.10">
    <property type="match status" value="1"/>
</dbReference>
<dbReference type="InterPro" id="IPR003593">
    <property type="entry name" value="AAA+_ATPase"/>
</dbReference>
<dbReference type="InterPro" id="IPR046336">
    <property type="entry name" value="Lon_prtase_N_sf"/>
</dbReference>
<comment type="function">
    <text evidence="9">ATP-dependent serine protease that mediates the selective degradation of mutant and abnormal proteins as well as certain short-lived regulatory proteins. Required for cellular homeostasis and for survival from DNA damage and developmental changes induced by stress. Degrades polypeptides processively to yield small peptide fragments that are 5 to 10 amino acids long. Binds to DNA in a double-stranded, site-specific manner.</text>
</comment>
<dbReference type="PRINTS" id="PR00830">
    <property type="entry name" value="ENDOLAPTASE"/>
</dbReference>
<evidence type="ECO:0000259" key="14">
    <source>
        <dbReference type="PROSITE" id="PS51786"/>
    </source>
</evidence>
<keyword evidence="5 9" id="KW-0378">Hydrolase</keyword>
<evidence type="ECO:0000313" key="17">
    <source>
        <dbReference type="Proteomes" id="UP001250932"/>
    </source>
</evidence>
<gene>
    <name evidence="9 16" type="primary">lon</name>
    <name evidence="16" type="ORF">PPG34_05635</name>
</gene>
<comment type="similarity">
    <text evidence="9 10 11 12">Belongs to the peptidase S16 family.</text>
</comment>
<dbReference type="GO" id="GO:0004252">
    <property type="term" value="F:serine-type endopeptidase activity"/>
    <property type="evidence" value="ECO:0007669"/>
    <property type="project" value="UniProtKB-EC"/>
</dbReference>
<proteinExistence type="evidence at transcript level"/>
<evidence type="ECO:0000256" key="12">
    <source>
        <dbReference type="RuleBase" id="RU000591"/>
    </source>
</evidence>
<dbReference type="Gene3D" id="3.40.50.300">
    <property type="entry name" value="P-loop containing nucleotide triphosphate hydrolases"/>
    <property type="match status" value="1"/>
</dbReference>
<dbReference type="PANTHER" id="PTHR10046">
    <property type="entry name" value="ATP DEPENDENT LON PROTEASE FAMILY MEMBER"/>
    <property type="match status" value="1"/>
</dbReference>
<dbReference type="CDD" id="cd19500">
    <property type="entry name" value="RecA-like_Lon"/>
    <property type="match status" value="1"/>
</dbReference>
<evidence type="ECO:0000256" key="10">
    <source>
        <dbReference type="PIRNR" id="PIRNR001174"/>
    </source>
</evidence>
<dbReference type="InterPro" id="IPR003111">
    <property type="entry name" value="Lon_prtase_N"/>
</dbReference>
<evidence type="ECO:0000256" key="1">
    <source>
        <dbReference type="ARBA" id="ARBA00004496"/>
    </source>
</evidence>
<dbReference type="Gene3D" id="1.20.5.5270">
    <property type="match status" value="1"/>
</dbReference>
<dbReference type="SUPFAM" id="SSF88697">
    <property type="entry name" value="PUA domain-like"/>
    <property type="match status" value="1"/>
</dbReference>
<accession>A0ABU3K5Y8</accession>
<evidence type="ECO:0000256" key="11">
    <source>
        <dbReference type="PROSITE-ProRule" id="PRU01122"/>
    </source>
</evidence>
<name>A0ABU3K5Y8_9BACT</name>
<comment type="caution">
    <text evidence="16">The sequence shown here is derived from an EMBL/GenBank/DDBJ whole genome shotgun (WGS) entry which is preliminary data.</text>
</comment>
<dbReference type="InterPro" id="IPR027543">
    <property type="entry name" value="Lon_bac"/>
</dbReference>
<dbReference type="RefSeq" id="WP_313832172.1">
    <property type="nucleotide sequence ID" value="NZ_JAQOUE010000001.1"/>
</dbReference>
<dbReference type="InterPro" id="IPR008269">
    <property type="entry name" value="Lon_proteolytic"/>
</dbReference>
<keyword evidence="2 9" id="KW-0963">Cytoplasm</keyword>
<dbReference type="EC" id="3.4.21.53" evidence="9 10"/>
<dbReference type="SUPFAM" id="SSF54211">
    <property type="entry name" value="Ribosomal protein S5 domain 2-like"/>
    <property type="match status" value="1"/>
</dbReference>
<dbReference type="Gene3D" id="1.20.58.1480">
    <property type="match status" value="1"/>
</dbReference>
<dbReference type="Pfam" id="PF02190">
    <property type="entry name" value="LON_substr_bdg"/>
    <property type="match status" value="1"/>
</dbReference>
<comment type="induction">
    <text evidence="9">By heat shock.</text>
</comment>
<feature type="active site" evidence="9 11">
    <location>
        <position position="688"/>
    </location>
</feature>
<evidence type="ECO:0000256" key="8">
    <source>
        <dbReference type="ARBA" id="ARBA00023016"/>
    </source>
</evidence>
<comment type="subcellular location">
    <subcellularLocation>
        <location evidence="1 9 10">Cytoplasm</location>
    </subcellularLocation>
</comment>
<keyword evidence="3 9" id="KW-0645">Protease</keyword>
<dbReference type="Proteomes" id="UP001250932">
    <property type="component" value="Unassembled WGS sequence"/>
</dbReference>
<dbReference type="PIRSF" id="PIRSF001174">
    <property type="entry name" value="Lon_proteas"/>
    <property type="match status" value="1"/>
</dbReference>
<dbReference type="InterPro" id="IPR027417">
    <property type="entry name" value="P-loop_NTPase"/>
</dbReference>
<evidence type="ECO:0000256" key="6">
    <source>
        <dbReference type="ARBA" id="ARBA00022825"/>
    </source>
</evidence>
<dbReference type="EMBL" id="JAQOUE010000001">
    <property type="protein sequence ID" value="MDT7041824.1"/>
    <property type="molecule type" value="Genomic_DNA"/>
</dbReference>
<dbReference type="Pfam" id="PF05362">
    <property type="entry name" value="Lon_C"/>
    <property type="match status" value="1"/>
</dbReference>
<feature type="domain" description="Lon N-terminal" evidence="15">
    <location>
        <begin position="18"/>
        <end position="213"/>
    </location>
</feature>
<evidence type="ECO:0000256" key="2">
    <source>
        <dbReference type="ARBA" id="ARBA00022490"/>
    </source>
</evidence>
<dbReference type="SUPFAM" id="SSF52540">
    <property type="entry name" value="P-loop containing nucleoside triphosphate hydrolases"/>
    <property type="match status" value="1"/>
</dbReference>
<dbReference type="PROSITE" id="PS51787">
    <property type="entry name" value="LON_N"/>
    <property type="match status" value="1"/>
</dbReference>
<dbReference type="InterPro" id="IPR020568">
    <property type="entry name" value="Ribosomal_Su5_D2-typ_SF"/>
</dbReference>
<dbReference type="Pfam" id="PF22667">
    <property type="entry name" value="Lon_lid"/>
    <property type="match status" value="1"/>
</dbReference>
<evidence type="ECO:0000256" key="4">
    <source>
        <dbReference type="ARBA" id="ARBA00022741"/>
    </source>
</evidence>
<keyword evidence="17" id="KW-1185">Reference proteome</keyword>